<evidence type="ECO:0000256" key="1">
    <source>
        <dbReference type="SAM" id="MobiDB-lite"/>
    </source>
</evidence>
<sequence length="544" mass="62422">MYNWSRAPLDSGGESDNSPGVRRTWNNQAKDFECQTYHMEDHSEEGSDYDEGFSKGADVRNIREKIQKLEREKAKLEKQEAEKHMLEQRLKEVSASVSDLKNVKNSGNVSTASTSRGKSNKNNRGHEVPSSSGSGVVDMLKEQRAKLNRLTHQRGDSGSTRQEVDDDEESESGDEQEEDSRNLDKVMSMEHKMKLQHHRDTLVESLIPDDILNDLIANKVLLIGDVSRIKEKNTQEAMNEELLNNLGKRSDRAFYVFVKSLRKTLQGYLADLIDEPVPKPTLRKTKRKRQKAELNVSVDCESVLPLPKKKPQCSCQEVEEQILVMARTAYSTIRRRDNTPASFEQFKKELSQTNDIIKDTAEVMHTLKILCKHGDEISDISYGSVKFTIHCKSLRSVTSLWEMYRCGDLLELLQRGLITKTLLRKCQARDVRLRVRIPEEEYLQCVKDLESDEHLSLEKFRKSVSSHARVLRSKHRDWEKLSTTQDFDQGQTRYAFREIQRNVTSSGDAKSLKAKVTECEKVPSTTTRKRLLFQTRLRSAVSGQ</sequence>
<dbReference type="CDD" id="cd01671">
    <property type="entry name" value="CARD"/>
    <property type="match status" value="1"/>
</dbReference>
<dbReference type="GO" id="GO:0002020">
    <property type="term" value="F:protease binding"/>
    <property type="evidence" value="ECO:0007669"/>
    <property type="project" value="InterPro"/>
</dbReference>
<accession>A0A210QSM9</accession>
<dbReference type="PROSITE" id="PS50209">
    <property type="entry name" value="CARD"/>
    <property type="match status" value="1"/>
</dbReference>
<dbReference type="OrthoDB" id="6111448at2759"/>
<feature type="compositionally biased region" description="Basic and acidic residues" evidence="1">
    <location>
        <begin position="30"/>
        <end position="45"/>
    </location>
</feature>
<dbReference type="PANTHER" id="PTHR15034:SF5">
    <property type="entry name" value="DEATH DOMAIN-CONTAINING PROTEIN CRADD"/>
    <property type="match status" value="1"/>
</dbReference>
<evidence type="ECO:0000313" key="3">
    <source>
        <dbReference type="EMBL" id="OWF51729.1"/>
    </source>
</evidence>
<proteinExistence type="predicted"/>
<dbReference type="InterPro" id="IPR001315">
    <property type="entry name" value="CARD"/>
</dbReference>
<feature type="domain" description="CARD" evidence="2">
    <location>
        <begin position="187"/>
        <end position="276"/>
    </location>
</feature>
<feature type="compositionally biased region" description="Acidic residues" evidence="1">
    <location>
        <begin position="164"/>
        <end position="178"/>
    </location>
</feature>
<dbReference type="Gene3D" id="1.10.533.10">
    <property type="entry name" value="Death Domain, Fas"/>
    <property type="match status" value="1"/>
</dbReference>
<dbReference type="AlphaFoldDB" id="A0A210QSM9"/>
<dbReference type="SMART" id="SM00114">
    <property type="entry name" value="CARD"/>
    <property type="match status" value="1"/>
</dbReference>
<evidence type="ECO:0000259" key="2">
    <source>
        <dbReference type="PROSITE" id="PS50209"/>
    </source>
</evidence>
<organism evidence="3 4">
    <name type="scientific">Mizuhopecten yessoensis</name>
    <name type="common">Japanese scallop</name>
    <name type="synonym">Patinopecten yessoensis</name>
    <dbReference type="NCBI Taxonomy" id="6573"/>
    <lineage>
        <taxon>Eukaryota</taxon>
        <taxon>Metazoa</taxon>
        <taxon>Spiralia</taxon>
        <taxon>Lophotrochozoa</taxon>
        <taxon>Mollusca</taxon>
        <taxon>Bivalvia</taxon>
        <taxon>Autobranchia</taxon>
        <taxon>Pteriomorphia</taxon>
        <taxon>Pectinida</taxon>
        <taxon>Pectinoidea</taxon>
        <taxon>Pectinidae</taxon>
        <taxon>Mizuhopecten</taxon>
    </lineage>
</organism>
<keyword evidence="4" id="KW-1185">Reference proteome</keyword>
<dbReference type="GO" id="GO:0042981">
    <property type="term" value="P:regulation of apoptotic process"/>
    <property type="evidence" value="ECO:0007669"/>
    <property type="project" value="InterPro"/>
</dbReference>
<dbReference type="PANTHER" id="PTHR15034">
    <property type="entry name" value="DEATH DOMAIN-CONTAINING PROTEIN CRADD"/>
    <property type="match status" value="1"/>
</dbReference>
<dbReference type="InterPro" id="IPR011029">
    <property type="entry name" value="DEATH-like_dom_sf"/>
</dbReference>
<dbReference type="STRING" id="6573.A0A210QSM9"/>
<dbReference type="Pfam" id="PF00619">
    <property type="entry name" value="CARD"/>
    <property type="match status" value="1"/>
</dbReference>
<name>A0A210QSM9_MIZYE</name>
<evidence type="ECO:0000313" key="4">
    <source>
        <dbReference type="Proteomes" id="UP000242188"/>
    </source>
</evidence>
<dbReference type="SUPFAM" id="SSF47986">
    <property type="entry name" value="DEATH domain"/>
    <property type="match status" value="1"/>
</dbReference>
<dbReference type="EMBL" id="NEDP02002088">
    <property type="protein sequence ID" value="OWF51729.1"/>
    <property type="molecule type" value="Genomic_DNA"/>
</dbReference>
<gene>
    <name evidence="3" type="ORF">KP79_PYT00676</name>
</gene>
<dbReference type="InterPro" id="IPR037939">
    <property type="entry name" value="CRADD"/>
</dbReference>
<comment type="caution">
    <text evidence="3">The sequence shown here is derived from an EMBL/GenBank/DDBJ whole genome shotgun (WGS) entry which is preliminary data.</text>
</comment>
<protein>
    <recommendedName>
        <fullName evidence="2">CARD domain-containing protein</fullName>
    </recommendedName>
</protein>
<dbReference type="GO" id="GO:0070513">
    <property type="term" value="F:death domain binding"/>
    <property type="evidence" value="ECO:0007669"/>
    <property type="project" value="InterPro"/>
</dbReference>
<reference evidence="3 4" key="1">
    <citation type="journal article" date="2017" name="Nat. Ecol. Evol.">
        <title>Scallop genome provides insights into evolution of bilaterian karyotype and development.</title>
        <authorList>
            <person name="Wang S."/>
            <person name="Zhang J."/>
            <person name="Jiao W."/>
            <person name="Li J."/>
            <person name="Xun X."/>
            <person name="Sun Y."/>
            <person name="Guo X."/>
            <person name="Huan P."/>
            <person name="Dong B."/>
            <person name="Zhang L."/>
            <person name="Hu X."/>
            <person name="Sun X."/>
            <person name="Wang J."/>
            <person name="Zhao C."/>
            <person name="Wang Y."/>
            <person name="Wang D."/>
            <person name="Huang X."/>
            <person name="Wang R."/>
            <person name="Lv J."/>
            <person name="Li Y."/>
            <person name="Zhang Z."/>
            <person name="Liu B."/>
            <person name="Lu W."/>
            <person name="Hui Y."/>
            <person name="Liang J."/>
            <person name="Zhou Z."/>
            <person name="Hou R."/>
            <person name="Li X."/>
            <person name="Liu Y."/>
            <person name="Li H."/>
            <person name="Ning X."/>
            <person name="Lin Y."/>
            <person name="Zhao L."/>
            <person name="Xing Q."/>
            <person name="Dou J."/>
            <person name="Li Y."/>
            <person name="Mao J."/>
            <person name="Guo H."/>
            <person name="Dou H."/>
            <person name="Li T."/>
            <person name="Mu C."/>
            <person name="Jiang W."/>
            <person name="Fu Q."/>
            <person name="Fu X."/>
            <person name="Miao Y."/>
            <person name="Liu J."/>
            <person name="Yu Q."/>
            <person name="Li R."/>
            <person name="Liao H."/>
            <person name="Li X."/>
            <person name="Kong Y."/>
            <person name="Jiang Z."/>
            <person name="Chourrout D."/>
            <person name="Li R."/>
            <person name="Bao Z."/>
        </authorList>
    </citation>
    <scope>NUCLEOTIDE SEQUENCE [LARGE SCALE GENOMIC DNA]</scope>
    <source>
        <strain evidence="3 4">PY_sf001</strain>
    </source>
</reference>
<feature type="region of interest" description="Disordered" evidence="1">
    <location>
        <begin position="94"/>
        <end position="181"/>
    </location>
</feature>
<feature type="region of interest" description="Disordered" evidence="1">
    <location>
        <begin position="1"/>
        <end position="57"/>
    </location>
</feature>
<dbReference type="Proteomes" id="UP000242188">
    <property type="component" value="Unassembled WGS sequence"/>
</dbReference>
<feature type="compositionally biased region" description="Polar residues" evidence="1">
    <location>
        <begin position="14"/>
        <end position="29"/>
    </location>
</feature>
<feature type="compositionally biased region" description="Polar residues" evidence="1">
    <location>
        <begin position="95"/>
        <end position="117"/>
    </location>
</feature>